<accession>L8H4A6</accession>
<evidence type="ECO:0000259" key="6">
    <source>
        <dbReference type="PROSITE" id="PS50181"/>
    </source>
</evidence>
<dbReference type="PANTHER" id="PTHR21319:SF0">
    <property type="entry name" value="AND RING FINGER DOMAIN PROTEIN, PUTATIVE (AFU_ORTHOLOGUE AFUA_1G08900)-RELATED"/>
    <property type="match status" value="1"/>
</dbReference>
<keyword evidence="2 4" id="KW-0863">Zinc-finger</keyword>
<dbReference type="InterPro" id="IPR037274">
    <property type="entry name" value="Znf_CHY_sf"/>
</dbReference>
<feature type="region of interest" description="Disordered" evidence="5">
    <location>
        <begin position="81"/>
        <end position="109"/>
    </location>
</feature>
<keyword evidence="10" id="KW-1185">Reference proteome</keyword>
<dbReference type="PANTHER" id="PTHR21319">
    <property type="entry name" value="RING FINGER AND CHY ZINC FINGER DOMAIN-CONTAINING PROTEIN 1"/>
    <property type="match status" value="1"/>
</dbReference>
<dbReference type="InterPro" id="IPR001810">
    <property type="entry name" value="F-box_dom"/>
</dbReference>
<dbReference type="SUPFAM" id="SSF161245">
    <property type="entry name" value="Zinc hairpin stack"/>
    <property type="match status" value="1"/>
</dbReference>
<dbReference type="KEGG" id="acan:ACA1_269800"/>
<organism evidence="9 10">
    <name type="scientific">Acanthamoeba castellanii (strain ATCC 30010 / Neff)</name>
    <dbReference type="NCBI Taxonomy" id="1257118"/>
    <lineage>
        <taxon>Eukaryota</taxon>
        <taxon>Amoebozoa</taxon>
        <taxon>Discosea</taxon>
        <taxon>Longamoebia</taxon>
        <taxon>Centramoebida</taxon>
        <taxon>Acanthamoebidae</taxon>
        <taxon>Acanthamoeba</taxon>
    </lineage>
</organism>
<dbReference type="SMART" id="SM00256">
    <property type="entry name" value="FBOX"/>
    <property type="match status" value="1"/>
</dbReference>
<dbReference type="GO" id="GO:0005634">
    <property type="term" value="C:nucleus"/>
    <property type="evidence" value="ECO:0007669"/>
    <property type="project" value="TreeGrafter"/>
</dbReference>
<dbReference type="Gene3D" id="1.20.1280.50">
    <property type="match status" value="1"/>
</dbReference>
<dbReference type="SUPFAM" id="SSF161219">
    <property type="entry name" value="CHY zinc finger-like"/>
    <property type="match status" value="1"/>
</dbReference>
<keyword evidence="1" id="KW-0479">Metal-binding</keyword>
<dbReference type="GO" id="GO:0061630">
    <property type="term" value="F:ubiquitin protein ligase activity"/>
    <property type="evidence" value="ECO:0007669"/>
    <property type="project" value="TreeGrafter"/>
</dbReference>
<dbReference type="GeneID" id="14920323"/>
<gene>
    <name evidence="9" type="ORF">ACA1_269800</name>
</gene>
<dbReference type="AlphaFoldDB" id="L8H4A6"/>
<evidence type="ECO:0000256" key="3">
    <source>
        <dbReference type="ARBA" id="ARBA00022833"/>
    </source>
</evidence>
<dbReference type="GO" id="GO:0006511">
    <property type="term" value="P:ubiquitin-dependent protein catabolic process"/>
    <property type="evidence" value="ECO:0007669"/>
    <property type="project" value="TreeGrafter"/>
</dbReference>
<dbReference type="InterPro" id="IPR008913">
    <property type="entry name" value="Znf_CHY"/>
</dbReference>
<evidence type="ECO:0000256" key="2">
    <source>
        <dbReference type="ARBA" id="ARBA00022771"/>
    </source>
</evidence>
<feature type="domain" description="CHY-type" evidence="7">
    <location>
        <begin position="183"/>
        <end position="253"/>
    </location>
</feature>
<evidence type="ECO:0000313" key="9">
    <source>
        <dbReference type="EMBL" id="ELR19538.1"/>
    </source>
</evidence>
<proteinExistence type="predicted"/>
<dbReference type="SUPFAM" id="SSF81383">
    <property type="entry name" value="F-box domain"/>
    <property type="match status" value="1"/>
</dbReference>
<dbReference type="PROSITE" id="PS51266">
    <property type="entry name" value="ZF_CHY"/>
    <property type="match status" value="1"/>
</dbReference>
<dbReference type="OrthoDB" id="411372at2759"/>
<dbReference type="InterPro" id="IPR036047">
    <property type="entry name" value="F-box-like_dom_sf"/>
</dbReference>
<evidence type="ECO:0000313" key="10">
    <source>
        <dbReference type="Proteomes" id="UP000011083"/>
    </source>
</evidence>
<dbReference type="PROSITE" id="PS51270">
    <property type="entry name" value="ZF_CTCHY"/>
    <property type="match status" value="1"/>
</dbReference>
<evidence type="ECO:0000256" key="1">
    <source>
        <dbReference type="ARBA" id="ARBA00022723"/>
    </source>
</evidence>
<feature type="domain" description="F-box" evidence="6">
    <location>
        <begin position="12"/>
        <end position="58"/>
    </location>
</feature>
<name>L8H4A6_ACACF</name>
<dbReference type="Pfam" id="PF05495">
    <property type="entry name" value="zf-CHY"/>
    <property type="match status" value="1"/>
</dbReference>
<dbReference type="RefSeq" id="XP_004341624.1">
    <property type="nucleotide sequence ID" value="XM_004341576.1"/>
</dbReference>
<dbReference type="Proteomes" id="UP000011083">
    <property type="component" value="Unassembled WGS sequence"/>
</dbReference>
<dbReference type="GO" id="GO:0008270">
    <property type="term" value="F:zinc ion binding"/>
    <property type="evidence" value="ECO:0007669"/>
    <property type="project" value="UniProtKB-KW"/>
</dbReference>
<dbReference type="Pfam" id="PF12937">
    <property type="entry name" value="F-box-like"/>
    <property type="match status" value="1"/>
</dbReference>
<dbReference type="STRING" id="1257118.L8H4A6"/>
<dbReference type="EMBL" id="KB007933">
    <property type="protein sequence ID" value="ELR19538.1"/>
    <property type="molecule type" value="Genomic_DNA"/>
</dbReference>
<evidence type="ECO:0000256" key="4">
    <source>
        <dbReference type="PROSITE-ProRule" id="PRU00601"/>
    </source>
</evidence>
<dbReference type="VEuPathDB" id="AmoebaDB:ACA1_269800"/>
<protein>
    <submittedName>
        <fullName evidence="9">Fbox domain containing protein</fullName>
    </submittedName>
</protein>
<dbReference type="GO" id="GO:0016567">
    <property type="term" value="P:protein ubiquitination"/>
    <property type="evidence" value="ECO:0007669"/>
    <property type="project" value="TreeGrafter"/>
</dbReference>
<keyword evidence="3" id="KW-0862">Zinc</keyword>
<evidence type="ECO:0000256" key="5">
    <source>
        <dbReference type="SAM" id="MobiDB-lite"/>
    </source>
</evidence>
<feature type="domain" description="CTCHY-type" evidence="8">
    <location>
        <begin position="256"/>
        <end position="316"/>
    </location>
</feature>
<sequence>MGGKPLAAATALNPFTQLPPELSFHIISFLSYKDALRLAQTSKAGYEYGNDDMVWKNLIQTELGISFLDGCELVFDEHMQRRQAGPQDQNRKKSKAIANNNDDDGDMMDIDNPRPEGKTWKERFQHLLAMRGDLAPVQFRSLTPSLLYSLQSMRSIRLPALVDASEPQRSPCGGGDCGGMCGAAPSTLGCKHYRRDCKLLAACCGRFFVCRHCHDEQVHDHRIDRYATQLVLCMACNAIQPAGQHCTSPQCQNRSLGSYFCGVCKFYDNDPDKAIFHCEFCQRVVPLPRMRAVFSKAVMATHPCLNKRQQTVNDER</sequence>
<reference evidence="9 10" key="1">
    <citation type="journal article" date="2013" name="Genome Biol.">
        <title>Genome of Acanthamoeba castellanii highlights extensive lateral gene transfer and early evolution of tyrosine kinase signaling.</title>
        <authorList>
            <person name="Clarke M."/>
            <person name="Lohan A.J."/>
            <person name="Liu B."/>
            <person name="Lagkouvardos I."/>
            <person name="Roy S."/>
            <person name="Zafar N."/>
            <person name="Bertelli C."/>
            <person name="Schilde C."/>
            <person name="Kianianmomeni A."/>
            <person name="Burglin T.R."/>
            <person name="Frech C."/>
            <person name="Turcotte B."/>
            <person name="Kopec K.O."/>
            <person name="Synnott J.M."/>
            <person name="Choo C."/>
            <person name="Paponov I."/>
            <person name="Finkler A."/>
            <person name="Soon Heng Tan C."/>
            <person name="Hutchins A.P."/>
            <person name="Weinmeier T."/>
            <person name="Rattei T."/>
            <person name="Chu J.S."/>
            <person name="Gimenez G."/>
            <person name="Irimia M."/>
            <person name="Rigden D.J."/>
            <person name="Fitzpatrick D.A."/>
            <person name="Lorenzo-Morales J."/>
            <person name="Bateman A."/>
            <person name="Chiu C.H."/>
            <person name="Tang P."/>
            <person name="Hegemann P."/>
            <person name="Fromm H."/>
            <person name="Raoult D."/>
            <person name="Greub G."/>
            <person name="Miranda-Saavedra D."/>
            <person name="Chen N."/>
            <person name="Nash P."/>
            <person name="Ginger M.L."/>
            <person name="Horn M."/>
            <person name="Schaap P."/>
            <person name="Caler L."/>
            <person name="Loftus B."/>
        </authorList>
    </citation>
    <scope>NUCLEOTIDE SEQUENCE [LARGE SCALE GENOMIC DNA]</scope>
    <source>
        <strain evidence="9 10">Neff</strain>
    </source>
</reference>
<dbReference type="PROSITE" id="PS50181">
    <property type="entry name" value="FBOX"/>
    <property type="match status" value="1"/>
</dbReference>
<evidence type="ECO:0000259" key="7">
    <source>
        <dbReference type="PROSITE" id="PS51266"/>
    </source>
</evidence>
<dbReference type="InterPro" id="IPR037275">
    <property type="entry name" value="Znf_CTCHY_sf"/>
</dbReference>
<evidence type="ECO:0000259" key="8">
    <source>
        <dbReference type="PROSITE" id="PS51270"/>
    </source>
</evidence>
<dbReference type="InterPro" id="IPR017921">
    <property type="entry name" value="Znf_CTCHY"/>
</dbReference>